<feature type="region of interest" description="Disordered" evidence="1">
    <location>
        <begin position="137"/>
        <end position="165"/>
    </location>
</feature>
<name>A0A834XAM5_9FABA</name>
<gene>
    <name evidence="3" type="ORF">G2W53_002872</name>
</gene>
<protein>
    <submittedName>
        <fullName evidence="3">RPM1-interacting protein 4-like</fullName>
    </submittedName>
</protein>
<proteinExistence type="predicted"/>
<dbReference type="Pfam" id="PF05627">
    <property type="entry name" value="AvrRpt-cleavage"/>
    <property type="match status" value="1"/>
</dbReference>
<feature type="compositionally biased region" description="Polar residues" evidence="1">
    <location>
        <begin position="141"/>
        <end position="165"/>
    </location>
</feature>
<evidence type="ECO:0000259" key="2">
    <source>
        <dbReference type="Pfam" id="PF05627"/>
    </source>
</evidence>
<feature type="compositionally biased region" description="Low complexity" evidence="1">
    <location>
        <begin position="72"/>
        <end position="96"/>
    </location>
</feature>
<feature type="domain" description="RIN4 pathogenic type III effector avirulence factor Avr cleavage site" evidence="2">
    <location>
        <begin position="105"/>
        <end position="138"/>
    </location>
</feature>
<dbReference type="AlphaFoldDB" id="A0A834XAM5"/>
<organism evidence="3 4">
    <name type="scientific">Senna tora</name>
    <dbReference type="NCBI Taxonomy" id="362788"/>
    <lineage>
        <taxon>Eukaryota</taxon>
        <taxon>Viridiplantae</taxon>
        <taxon>Streptophyta</taxon>
        <taxon>Embryophyta</taxon>
        <taxon>Tracheophyta</taxon>
        <taxon>Spermatophyta</taxon>
        <taxon>Magnoliopsida</taxon>
        <taxon>eudicotyledons</taxon>
        <taxon>Gunneridae</taxon>
        <taxon>Pentapetalae</taxon>
        <taxon>rosids</taxon>
        <taxon>fabids</taxon>
        <taxon>Fabales</taxon>
        <taxon>Fabaceae</taxon>
        <taxon>Caesalpinioideae</taxon>
        <taxon>Cassia clade</taxon>
        <taxon>Senna</taxon>
    </lineage>
</organism>
<evidence type="ECO:0000256" key="1">
    <source>
        <dbReference type="SAM" id="MobiDB-lite"/>
    </source>
</evidence>
<dbReference type="PANTHER" id="PTHR33159">
    <property type="entry name" value="RPM1-INTERACTING PROTEIN 4 (RIN4) FAMILY PROTEIN"/>
    <property type="match status" value="1"/>
</dbReference>
<accession>A0A834XAM5</accession>
<feature type="compositionally biased region" description="Polar residues" evidence="1">
    <location>
        <begin position="100"/>
        <end position="109"/>
    </location>
</feature>
<evidence type="ECO:0000313" key="4">
    <source>
        <dbReference type="Proteomes" id="UP000634136"/>
    </source>
</evidence>
<comment type="caution">
    <text evidence="3">The sequence shown here is derived from an EMBL/GenBank/DDBJ whole genome shotgun (WGS) entry which is preliminary data.</text>
</comment>
<dbReference type="GO" id="GO:0005886">
    <property type="term" value="C:plasma membrane"/>
    <property type="evidence" value="ECO:0007669"/>
    <property type="project" value="TreeGrafter"/>
</dbReference>
<reference evidence="3" key="1">
    <citation type="submission" date="2020-09" db="EMBL/GenBank/DDBJ databases">
        <title>Genome-Enabled Discovery of Anthraquinone Biosynthesis in Senna tora.</title>
        <authorList>
            <person name="Kang S.-H."/>
            <person name="Pandey R.P."/>
            <person name="Lee C.-M."/>
            <person name="Sim J.-S."/>
            <person name="Jeong J.-T."/>
            <person name="Choi B.-S."/>
            <person name="Jung M."/>
            <person name="Ginzburg D."/>
            <person name="Zhao K."/>
            <person name="Won S.Y."/>
            <person name="Oh T.-J."/>
            <person name="Yu Y."/>
            <person name="Kim N.-H."/>
            <person name="Lee O.R."/>
            <person name="Lee T.-H."/>
            <person name="Bashyal P."/>
            <person name="Kim T.-S."/>
            <person name="Lee W.-H."/>
            <person name="Kawkins C."/>
            <person name="Kim C.-K."/>
            <person name="Kim J.S."/>
            <person name="Ahn B.O."/>
            <person name="Rhee S.Y."/>
            <person name="Sohng J.K."/>
        </authorList>
    </citation>
    <scope>NUCLEOTIDE SEQUENCE</scope>
    <source>
        <tissue evidence="3">Leaf</tissue>
    </source>
</reference>
<dbReference type="InterPro" id="IPR008700">
    <property type="entry name" value="TypeIII_avirulence_cleave"/>
</dbReference>
<dbReference type="EMBL" id="JAAIUW010000002">
    <property type="protein sequence ID" value="KAF7840574.1"/>
    <property type="molecule type" value="Genomic_DNA"/>
</dbReference>
<feature type="compositionally biased region" description="Basic and acidic residues" evidence="1">
    <location>
        <begin position="28"/>
        <end position="44"/>
    </location>
</feature>
<evidence type="ECO:0000313" key="3">
    <source>
        <dbReference type="EMBL" id="KAF7840574.1"/>
    </source>
</evidence>
<feature type="region of interest" description="Disordered" evidence="1">
    <location>
        <begin position="1"/>
        <end position="122"/>
    </location>
</feature>
<dbReference type="Proteomes" id="UP000634136">
    <property type="component" value="Unassembled WGS sequence"/>
</dbReference>
<dbReference type="InterPro" id="IPR040387">
    <property type="entry name" value="RIN4/NOI4"/>
</dbReference>
<keyword evidence="4" id="KW-1185">Reference proteome</keyword>
<dbReference type="PANTHER" id="PTHR33159:SF49">
    <property type="entry name" value="RPM1-INTERACTING PROTEIN 4"/>
    <property type="match status" value="1"/>
</dbReference>
<dbReference type="OrthoDB" id="765662at2759"/>
<sequence length="181" mass="20168">MVNPNDPEAFNFLTQEEAQARGVSDNKNNNDSDPRDDAAIKDSSNRNSLLGGRRRRRSSHGSLTPENASERSNNSNHKSMSSFSSSSHHGRTSGSHSSHDFSNQKTTTIPKFGEWDEKDPQSGESYTIIFRKLKEEKQTQSHHFPNVPSQLNSSDMQKNSEGHSSGLLSKYCCCLFSSESK</sequence>